<reference evidence="11" key="1">
    <citation type="submission" date="2021-02" db="EMBL/GenBank/DDBJ databases">
        <authorList>
            <person name="Dougan E. K."/>
            <person name="Rhodes N."/>
            <person name="Thang M."/>
            <person name="Chan C."/>
        </authorList>
    </citation>
    <scope>NUCLEOTIDE SEQUENCE</scope>
</reference>
<evidence type="ECO:0000256" key="9">
    <source>
        <dbReference type="ARBA" id="ARBA00030615"/>
    </source>
</evidence>
<proteinExistence type="inferred from homology"/>
<keyword evidence="6" id="KW-0271">Exosome</keyword>
<evidence type="ECO:0000256" key="2">
    <source>
        <dbReference type="ARBA" id="ARBA00004604"/>
    </source>
</evidence>
<organism evidence="11 12">
    <name type="scientific">Symbiodinium necroappetens</name>
    <dbReference type="NCBI Taxonomy" id="1628268"/>
    <lineage>
        <taxon>Eukaryota</taxon>
        <taxon>Sar</taxon>
        <taxon>Alveolata</taxon>
        <taxon>Dinophyceae</taxon>
        <taxon>Suessiales</taxon>
        <taxon>Symbiodiniaceae</taxon>
        <taxon>Symbiodinium</taxon>
    </lineage>
</organism>
<dbReference type="GO" id="GO:0000467">
    <property type="term" value="P:exonucleolytic trimming to generate mature 3'-end of 5.8S rRNA from tricistronic rRNA transcript (SSU-rRNA, 5.8S rRNA, LSU-rRNA)"/>
    <property type="evidence" value="ECO:0007669"/>
    <property type="project" value="TreeGrafter"/>
</dbReference>
<name>A0A812QEQ6_9DINO</name>
<comment type="subcellular location">
    <subcellularLocation>
        <location evidence="1">Cytoplasm</location>
    </subcellularLocation>
    <subcellularLocation>
        <location evidence="2">Nucleus</location>
        <location evidence="2">Nucleolus</location>
    </subcellularLocation>
</comment>
<dbReference type="InterPro" id="IPR012340">
    <property type="entry name" value="NA-bd_OB-fold"/>
</dbReference>
<dbReference type="CDD" id="cd05790">
    <property type="entry name" value="S1_Rrp40"/>
    <property type="match status" value="1"/>
</dbReference>
<evidence type="ECO:0000313" key="12">
    <source>
        <dbReference type="Proteomes" id="UP000601435"/>
    </source>
</evidence>
<evidence type="ECO:0000256" key="1">
    <source>
        <dbReference type="ARBA" id="ARBA00004496"/>
    </source>
</evidence>
<dbReference type="GO" id="GO:0071051">
    <property type="term" value="P:poly(A)-dependent snoRNA 3'-end processing"/>
    <property type="evidence" value="ECO:0007669"/>
    <property type="project" value="TreeGrafter"/>
</dbReference>
<comment type="similarity">
    <text evidence="3">Belongs to the RRP40 family.</text>
</comment>
<evidence type="ECO:0000313" key="11">
    <source>
        <dbReference type="EMBL" id="CAE7379092.1"/>
    </source>
</evidence>
<dbReference type="OrthoDB" id="340500at2759"/>
<dbReference type="GO" id="GO:0003723">
    <property type="term" value="F:RNA binding"/>
    <property type="evidence" value="ECO:0007669"/>
    <property type="project" value="UniProtKB-KW"/>
</dbReference>
<dbReference type="InterPro" id="IPR004088">
    <property type="entry name" value="KH_dom_type_1"/>
</dbReference>
<dbReference type="GO" id="GO:0071034">
    <property type="term" value="P:CUT catabolic process"/>
    <property type="evidence" value="ECO:0007669"/>
    <property type="project" value="TreeGrafter"/>
</dbReference>
<dbReference type="PANTHER" id="PTHR21321">
    <property type="entry name" value="PNAS-3 RELATED"/>
    <property type="match status" value="1"/>
</dbReference>
<dbReference type="SUPFAM" id="SSF50249">
    <property type="entry name" value="Nucleic acid-binding proteins"/>
    <property type="match status" value="1"/>
</dbReference>
<dbReference type="Gene3D" id="2.40.50.140">
    <property type="entry name" value="Nucleic acid-binding proteins"/>
    <property type="match status" value="1"/>
</dbReference>
<keyword evidence="4" id="KW-0963">Cytoplasm</keyword>
<dbReference type="GO" id="GO:0000177">
    <property type="term" value="C:cytoplasmic exosome (RNase complex)"/>
    <property type="evidence" value="ECO:0007669"/>
    <property type="project" value="TreeGrafter"/>
</dbReference>
<dbReference type="Proteomes" id="UP000601435">
    <property type="component" value="Unassembled WGS sequence"/>
</dbReference>
<dbReference type="InterPro" id="IPR049469">
    <property type="entry name" value="RRP40_KH-I"/>
</dbReference>
<dbReference type="PANTHER" id="PTHR21321:SF1">
    <property type="entry name" value="EXOSOME COMPLEX COMPONENT RRP40"/>
    <property type="match status" value="1"/>
</dbReference>
<sequence>MALCLPGDEVPLQPGSLPGPGVALDTDSGRAFATTAGVLRTLGDEVRVENLRKRYIPRKGDYIVGIIMSRSADFYKVEIRAPSPAFLPTLAWNGATKRNRPLLEIGMLVYARVEAAHPDLDTELSCVDPDTKKSWNTGEVLLGELKGGLSFEVTLTAAQRLLAIDCFILDRLGKDFSYELCVGQNGRVWLVAPTARETVLLLQAIKRSFGMTNVQIEAMVGKMVEVFS</sequence>
<gene>
    <name evidence="11" type="primary">Exosc3</name>
    <name evidence="11" type="ORF">SNEC2469_LOCUS10241</name>
</gene>
<dbReference type="EMBL" id="CAJNJA010016355">
    <property type="protein sequence ID" value="CAE7379092.1"/>
    <property type="molecule type" value="Genomic_DNA"/>
</dbReference>
<protein>
    <recommendedName>
        <fullName evidence="9">Ribosomal RNA-processing protein 40</fullName>
    </recommendedName>
</protein>
<evidence type="ECO:0000256" key="4">
    <source>
        <dbReference type="ARBA" id="ARBA00022490"/>
    </source>
</evidence>
<dbReference type="FunFam" id="2.40.50.140:FF:000127">
    <property type="entry name" value="Exosome complex component RRP40"/>
    <property type="match status" value="1"/>
</dbReference>
<dbReference type="SUPFAM" id="SSF54791">
    <property type="entry name" value="Eukaryotic type KH-domain (KH-domain type I)"/>
    <property type="match status" value="1"/>
</dbReference>
<evidence type="ECO:0000256" key="8">
    <source>
        <dbReference type="ARBA" id="ARBA00023242"/>
    </source>
</evidence>
<evidence type="ECO:0000256" key="6">
    <source>
        <dbReference type="ARBA" id="ARBA00022835"/>
    </source>
</evidence>
<feature type="domain" description="K Homology" evidence="10">
    <location>
        <begin position="148"/>
        <end position="195"/>
    </location>
</feature>
<keyword evidence="8" id="KW-0539">Nucleus</keyword>
<keyword evidence="12" id="KW-1185">Reference proteome</keyword>
<comment type="caution">
    <text evidence="11">The sequence shown here is derived from an EMBL/GenBank/DDBJ whole genome shotgun (WGS) entry which is preliminary data.</text>
</comment>
<evidence type="ECO:0000256" key="3">
    <source>
        <dbReference type="ARBA" id="ARBA00007841"/>
    </source>
</evidence>
<dbReference type="GO" id="GO:0071035">
    <property type="term" value="P:nuclear polyadenylation-dependent rRNA catabolic process"/>
    <property type="evidence" value="ECO:0007669"/>
    <property type="project" value="TreeGrafter"/>
</dbReference>
<dbReference type="Pfam" id="PF21262">
    <property type="entry name" value="RRP40_S1"/>
    <property type="match status" value="1"/>
</dbReference>
<dbReference type="GO" id="GO:0034475">
    <property type="term" value="P:U4 snRNA 3'-end processing"/>
    <property type="evidence" value="ECO:0007669"/>
    <property type="project" value="TreeGrafter"/>
</dbReference>
<dbReference type="Gene3D" id="3.30.1370.10">
    <property type="entry name" value="K Homology domain, type 1"/>
    <property type="match status" value="1"/>
</dbReference>
<dbReference type="InterPro" id="IPR026699">
    <property type="entry name" value="Exosome_RNA_bind1/RRP40/RRP4"/>
</dbReference>
<evidence type="ECO:0000259" key="10">
    <source>
        <dbReference type="Pfam" id="PF15985"/>
    </source>
</evidence>
<dbReference type="GO" id="GO:0000176">
    <property type="term" value="C:nuclear exosome (RNase complex)"/>
    <property type="evidence" value="ECO:0007669"/>
    <property type="project" value="TreeGrafter"/>
</dbReference>
<dbReference type="InterPro" id="IPR037319">
    <property type="entry name" value="Rrp40_S1"/>
</dbReference>
<dbReference type="GO" id="GO:0071038">
    <property type="term" value="P:TRAMP-dependent tRNA surveillance pathway"/>
    <property type="evidence" value="ECO:0007669"/>
    <property type="project" value="TreeGrafter"/>
</dbReference>
<evidence type="ECO:0000256" key="7">
    <source>
        <dbReference type="ARBA" id="ARBA00022884"/>
    </source>
</evidence>
<dbReference type="Pfam" id="PF15985">
    <property type="entry name" value="KH_6"/>
    <property type="match status" value="1"/>
</dbReference>
<evidence type="ECO:0000256" key="5">
    <source>
        <dbReference type="ARBA" id="ARBA00022552"/>
    </source>
</evidence>
<keyword evidence="7" id="KW-0694">RNA-binding</keyword>
<accession>A0A812QEQ6</accession>
<dbReference type="AlphaFoldDB" id="A0A812QEQ6"/>
<dbReference type="CDD" id="cd22526">
    <property type="entry name" value="KH-I_Rrp40"/>
    <property type="match status" value="1"/>
</dbReference>
<keyword evidence="5" id="KW-0698">rRNA processing</keyword>
<dbReference type="GO" id="GO:0005730">
    <property type="term" value="C:nucleolus"/>
    <property type="evidence" value="ECO:0007669"/>
    <property type="project" value="UniProtKB-SubCell"/>
</dbReference>
<dbReference type="InterPro" id="IPR036612">
    <property type="entry name" value="KH_dom_type_1_sf"/>
</dbReference>